<feature type="region of interest" description="Disordered" evidence="1">
    <location>
        <begin position="358"/>
        <end position="383"/>
    </location>
</feature>
<comment type="caution">
    <text evidence="2">The sequence shown here is derived from an EMBL/GenBank/DDBJ whole genome shotgun (WGS) entry which is preliminary data.</text>
</comment>
<proteinExistence type="predicted"/>
<evidence type="ECO:0000313" key="2">
    <source>
        <dbReference type="EMBL" id="RUS26372.1"/>
    </source>
</evidence>
<evidence type="ECO:0000256" key="1">
    <source>
        <dbReference type="SAM" id="MobiDB-lite"/>
    </source>
</evidence>
<reference evidence="2 3" key="1">
    <citation type="journal article" date="2018" name="New Phytol.">
        <title>Phylogenomics of Endogonaceae and evolution of mycorrhizas within Mucoromycota.</title>
        <authorList>
            <person name="Chang Y."/>
            <person name="Desiro A."/>
            <person name="Na H."/>
            <person name="Sandor L."/>
            <person name="Lipzen A."/>
            <person name="Clum A."/>
            <person name="Barry K."/>
            <person name="Grigoriev I.V."/>
            <person name="Martin F.M."/>
            <person name="Stajich J.E."/>
            <person name="Smith M.E."/>
            <person name="Bonito G."/>
            <person name="Spatafora J.W."/>
        </authorList>
    </citation>
    <scope>NUCLEOTIDE SEQUENCE [LARGE SCALE GENOMIC DNA]</scope>
    <source>
        <strain evidence="2 3">AD002</strain>
    </source>
</reference>
<dbReference type="EMBL" id="RBNJ01010610">
    <property type="protein sequence ID" value="RUS26372.1"/>
    <property type="molecule type" value="Genomic_DNA"/>
</dbReference>
<keyword evidence="3" id="KW-1185">Reference proteome</keyword>
<feature type="compositionally biased region" description="Pro residues" evidence="1">
    <location>
        <begin position="369"/>
        <end position="382"/>
    </location>
</feature>
<dbReference type="Proteomes" id="UP000274822">
    <property type="component" value="Unassembled WGS sequence"/>
</dbReference>
<accession>A0A433Q9D4</accession>
<name>A0A433Q9D4_9FUNG</name>
<organism evidence="2 3">
    <name type="scientific">Jimgerdemannia flammicorona</name>
    <dbReference type="NCBI Taxonomy" id="994334"/>
    <lineage>
        <taxon>Eukaryota</taxon>
        <taxon>Fungi</taxon>
        <taxon>Fungi incertae sedis</taxon>
        <taxon>Mucoromycota</taxon>
        <taxon>Mucoromycotina</taxon>
        <taxon>Endogonomycetes</taxon>
        <taxon>Endogonales</taxon>
        <taxon>Endogonaceae</taxon>
        <taxon>Jimgerdemannia</taxon>
    </lineage>
</organism>
<dbReference type="AlphaFoldDB" id="A0A433Q9D4"/>
<sequence>MTNAVYPSSFYPTLFLPKSAHLTIVRSTDPDTTAIQLLSKVTLSTRELSDRLTYALGVDSTTFAVSARLTTPDTLNWNECICIDVTLIIPQRWDGANRLAFDLHGWEVDLHDLVDSPDSGNGGLDFDIIDIRTTHRPLTIMGHLAARSILNLAASDSPVRSKGTLRSGDILTVKSSNAPLDLNSTFGRIVSLSTTNGRVRGRHEAKDTLRIETSNGPVDLLRASAPAVRIKTTNGGIACREVRVGRVVEVATSNGGVDLEVGWLGAEPQGAEGVKVLVRTSNEPAKVLLEEWEWDWKELVYLVGVFAFLSFLGRKPMVRTLALTNPPTAISQPDSFKGSFIVATTQDTATIGYATDPFNSSDSLEPHPRSYPPAYPGTPPKPLASGELHYNVSRSNMKQGWKGRNEDDLYRGEIDVKTKNAKASVWFVREVSEEEESVS</sequence>
<evidence type="ECO:0000313" key="3">
    <source>
        <dbReference type="Proteomes" id="UP000274822"/>
    </source>
</evidence>
<protein>
    <submittedName>
        <fullName evidence="2">Uncharacterized protein</fullName>
    </submittedName>
</protein>
<gene>
    <name evidence="2" type="ORF">BC938DRAFT_470861</name>
</gene>